<reference evidence="1 2" key="1">
    <citation type="journal article" date="2024" name="Ann. Entomol. Soc. Am.">
        <title>Genomic analyses of the southern and eastern yellowjacket wasps (Hymenoptera: Vespidae) reveal evolutionary signatures of social life.</title>
        <authorList>
            <person name="Catto M.A."/>
            <person name="Caine P.B."/>
            <person name="Orr S.E."/>
            <person name="Hunt B.G."/>
            <person name="Goodisman M.A.D."/>
        </authorList>
    </citation>
    <scope>NUCLEOTIDE SEQUENCE [LARGE SCALE GENOMIC DNA]</scope>
    <source>
        <strain evidence="1">232</strain>
        <tissue evidence="1">Head and thorax</tissue>
    </source>
</reference>
<keyword evidence="2" id="KW-1185">Reference proteome</keyword>
<comment type="caution">
    <text evidence="1">The sequence shown here is derived from an EMBL/GenBank/DDBJ whole genome shotgun (WGS) entry which is preliminary data.</text>
</comment>
<proteinExistence type="predicted"/>
<dbReference type="AlphaFoldDB" id="A0ABD2ASW8"/>
<gene>
    <name evidence="1" type="ORF">V1477_018954</name>
</gene>
<evidence type="ECO:0000313" key="2">
    <source>
        <dbReference type="Proteomes" id="UP001607303"/>
    </source>
</evidence>
<dbReference type="Proteomes" id="UP001607303">
    <property type="component" value="Unassembled WGS sequence"/>
</dbReference>
<organism evidence="1 2">
    <name type="scientific">Vespula maculifrons</name>
    <name type="common">Eastern yellow jacket</name>
    <name type="synonym">Wasp</name>
    <dbReference type="NCBI Taxonomy" id="7453"/>
    <lineage>
        <taxon>Eukaryota</taxon>
        <taxon>Metazoa</taxon>
        <taxon>Ecdysozoa</taxon>
        <taxon>Arthropoda</taxon>
        <taxon>Hexapoda</taxon>
        <taxon>Insecta</taxon>
        <taxon>Pterygota</taxon>
        <taxon>Neoptera</taxon>
        <taxon>Endopterygota</taxon>
        <taxon>Hymenoptera</taxon>
        <taxon>Apocrita</taxon>
        <taxon>Aculeata</taxon>
        <taxon>Vespoidea</taxon>
        <taxon>Vespidae</taxon>
        <taxon>Vespinae</taxon>
        <taxon>Vespula</taxon>
    </lineage>
</organism>
<protein>
    <submittedName>
        <fullName evidence="1">Uncharacterized protein</fullName>
    </submittedName>
</protein>
<name>A0ABD2ASW8_VESMC</name>
<evidence type="ECO:0000313" key="1">
    <source>
        <dbReference type="EMBL" id="KAL2723722.1"/>
    </source>
</evidence>
<dbReference type="EMBL" id="JAYRBN010000113">
    <property type="protein sequence ID" value="KAL2723722.1"/>
    <property type="molecule type" value="Genomic_DNA"/>
</dbReference>
<sequence length="146" mass="16897">MKKLLPRSKVININGNDGALIIANKNVRIMLSRLKNWENFSVDLIISIYLFIQQILFVRIPARHLVHLIVGSCIFYRFYNTSCGHRTVTLLPACKSTATTTTTINICAKFLDVSQESRENSYHNVETSPIFLFSFLRIKKRYNKTR</sequence>
<accession>A0ABD2ASW8</accession>